<protein>
    <recommendedName>
        <fullName evidence="3">Peptidase S1 and S6 chymotrypsin/Hap</fullName>
    </recommendedName>
</protein>
<dbReference type="InterPro" id="IPR009003">
    <property type="entry name" value="Peptidase_S1_PA"/>
</dbReference>
<dbReference type="Proteomes" id="UP000007435">
    <property type="component" value="Chromosome"/>
</dbReference>
<dbReference type="EMBL" id="CP002305">
    <property type="protein sequence ID" value="ADQ18820.1"/>
    <property type="molecule type" value="Genomic_DNA"/>
</dbReference>
<reference evidence="1 2" key="2">
    <citation type="journal article" date="2011" name="Stand. Genomic Sci.">
        <title>Complete genome sequence of Leadbetterella byssophila type strain (4M15).</title>
        <authorList>
            <person name="Abt B."/>
            <person name="Teshima H."/>
            <person name="Lucas S."/>
            <person name="Lapidus A."/>
            <person name="Del Rio T.G."/>
            <person name="Nolan M."/>
            <person name="Tice H."/>
            <person name="Cheng J.F."/>
            <person name="Pitluck S."/>
            <person name="Liolios K."/>
            <person name="Pagani I."/>
            <person name="Ivanova N."/>
            <person name="Mavromatis K."/>
            <person name="Pati A."/>
            <person name="Tapia R."/>
            <person name="Han C."/>
            <person name="Goodwin L."/>
            <person name="Chen A."/>
            <person name="Palaniappan K."/>
            <person name="Land M."/>
            <person name="Hauser L."/>
            <person name="Chang Y.J."/>
            <person name="Jeffries C.D."/>
            <person name="Rohde M."/>
            <person name="Goker M."/>
            <person name="Tindall B.J."/>
            <person name="Detter J.C."/>
            <person name="Woyke T."/>
            <person name="Bristow J."/>
            <person name="Eisen J.A."/>
            <person name="Markowitz V."/>
            <person name="Hugenholtz P."/>
            <person name="Klenk H.P."/>
            <person name="Kyrpides N.C."/>
        </authorList>
    </citation>
    <scope>NUCLEOTIDE SEQUENCE [LARGE SCALE GENOMIC DNA]</scope>
    <source>
        <strain evidence="2">DSM 17132 / JCM 16389 / KACC 11308 / NBRC 106382 / 4M15</strain>
    </source>
</reference>
<dbReference type="STRING" id="649349.Lbys_3159"/>
<sequence length="269" mass="30577">MFVNAINQVAKFTFPLIISNHYQDGSTSSHLGSFVLLNEEGWIITAAHIIAETKRHHEHVQEYHNYIHGNGMVLNPKWILNHSLWFGADHHRIQTFHLLPENDLAIGKIEDYQAAPGQIYPKIISPSRIAAGRSLCKLGYPFYDIHATFTGNTFQYDASLFPIPHFPLDGMLTRIIEGDSNEWGKWIETSTPGLRGQSGGPLFDREANLWGIQSMTRHLPLGFSPSINKGGVHVEENQFINLGWCIHPQVIIDFLEKFEVKYYRADDNS</sequence>
<dbReference type="AlphaFoldDB" id="E4RV82"/>
<dbReference type="RefSeq" id="WP_013409847.1">
    <property type="nucleotide sequence ID" value="NC_014655.1"/>
</dbReference>
<dbReference type="Gene3D" id="2.40.10.120">
    <property type="match status" value="1"/>
</dbReference>
<dbReference type="OrthoDB" id="43375at2"/>
<organism evidence="1 2">
    <name type="scientific">Leadbetterella byssophila (strain DSM 17132 / JCM 16389 / KACC 11308 / NBRC 106382 / 4M15)</name>
    <dbReference type="NCBI Taxonomy" id="649349"/>
    <lineage>
        <taxon>Bacteria</taxon>
        <taxon>Pseudomonadati</taxon>
        <taxon>Bacteroidota</taxon>
        <taxon>Cytophagia</taxon>
        <taxon>Cytophagales</taxon>
        <taxon>Leadbetterellaceae</taxon>
        <taxon>Leadbetterella</taxon>
    </lineage>
</organism>
<evidence type="ECO:0000313" key="2">
    <source>
        <dbReference type="Proteomes" id="UP000007435"/>
    </source>
</evidence>
<evidence type="ECO:0008006" key="3">
    <source>
        <dbReference type="Google" id="ProtNLM"/>
    </source>
</evidence>
<dbReference type="SUPFAM" id="SSF50494">
    <property type="entry name" value="Trypsin-like serine proteases"/>
    <property type="match status" value="1"/>
</dbReference>
<dbReference type="eggNOG" id="COG0265">
    <property type="taxonomic scope" value="Bacteria"/>
</dbReference>
<dbReference type="Pfam" id="PF13365">
    <property type="entry name" value="Trypsin_2"/>
    <property type="match status" value="1"/>
</dbReference>
<dbReference type="HOGENOM" id="CLU_946306_0_0_10"/>
<name>E4RV82_LEAB4</name>
<evidence type="ECO:0000313" key="1">
    <source>
        <dbReference type="EMBL" id="ADQ18820.1"/>
    </source>
</evidence>
<reference key="1">
    <citation type="submission" date="2010-11" db="EMBL/GenBank/DDBJ databases">
        <title>The complete genome of Leadbetterella byssophila DSM 17132.</title>
        <authorList>
            <consortium name="US DOE Joint Genome Institute (JGI-PGF)"/>
            <person name="Lucas S."/>
            <person name="Copeland A."/>
            <person name="Lapidus A."/>
            <person name="Glavina del Rio T."/>
            <person name="Dalin E."/>
            <person name="Tice H."/>
            <person name="Bruce D."/>
            <person name="Goodwin L."/>
            <person name="Pitluck S."/>
            <person name="Kyrpides N."/>
            <person name="Mavromatis K."/>
            <person name="Ivanova N."/>
            <person name="Teshima H."/>
            <person name="Brettin T."/>
            <person name="Detter J.C."/>
            <person name="Han C."/>
            <person name="Tapia R."/>
            <person name="Land M."/>
            <person name="Hauser L."/>
            <person name="Markowitz V."/>
            <person name="Cheng J.-F."/>
            <person name="Hugenholtz P."/>
            <person name="Woyke T."/>
            <person name="Wu D."/>
            <person name="Tindall B."/>
            <person name="Pomrenke H.G."/>
            <person name="Brambilla E."/>
            <person name="Klenk H.-P."/>
            <person name="Eisen J.A."/>
        </authorList>
    </citation>
    <scope>NUCLEOTIDE SEQUENCE [LARGE SCALE GENOMIC DNA]</scope>
    <source>
        <strain>DSM 17132</strain>
    </source>
</reference>
<gene>
    <name evidence="1" type="ordered locus">Lbys_3159</name>
</gene>
<proteinExistence type="predicted"/>
<accession>E4RV82</accession>
<keyword evidence="2" id="KW-1185">Reference proteome</keyword>
<dbReference type="KEGG" id="lby:Lbys_3159"/>